<dbReference type="EMBL" id="PYGK01000008">
    <property type="protein sequence ID" value="PSL28141.1"/>
    <property type="molecule type" value="Genomic_DNA"/>
</dbReference>
<dbReference type="OrthoDB" id="9960498at2"/>
<protein>
    <submittedName>
        <fullName evidence="1">Uncharacterized protein</fullName>
    </submittedName>
</protein>
<accession>A0A2P8G2F2</accession>
<keyword evidence="2" id="KW-1185">Reference proteome</keyword>
<dbReference type="RefSeq" id="WP_106603612.1">
    <property type="nucleotide sequence ID" value="NZ_PYGK01000008.1"/>
</dbReference>
<organism evidence="1 2">
    <name type="scientific">Chitinophaga ginsengisoli</name>
    <dbReference type="NCBI Taxonomy" id="363837"/>
    <lineage>
        <taxon>Bacteria</taxon>
        <taxon>Pseudomonadati</taxon>
        <taxon>Bacteroidota</taxon>
        <taxon>Chitinophagia</taxon>
        <taxon>Chitinophagales</taxon>
        <taxon>Chitinophagaceae</taxon>
        <taxon>Chitinophaga</taxon>
    </lineage>
</organism>
<proteinExistence type="predicted"/>
<name>A0A2P8G2F2_9BACT</name>
<dbReference type="AlphaFoldDB" id="A0A2P8G2F2"/>
<reference evidence="1 2" key="1">
    <citation type="submission" date="2018-03" db="EMBL/GenBank/DDBJ databases">
        <title>Genomic Encyclopedia of Archaeal and Bacterial Type Strains, Phase II (KMG-II): from individual species to whole genera.</title>
        <authorList>
            <person name="Goeker M."/>
        </authorList>
    </citation>
    <scope>NUCLEOTIDE SEQUENCE [LARGE SCALE GENOMIC DNA]</scope>
    <source>
        <strain evidence="1 2">DSM 18107</strain>
    </source>
</reference>
<gene>
    <name evidence="1" type="ORF">CLV42_10860</name>
</gene>
<evidence type="ECO:0000313" key="1">
    <source>
        <dbReference type="EMBL" id="PSL28141.1"/>
    </source>
</evidence>
<comment type="caution">
    <text evidence="1">The sequence shown here is derived from an EMBL/GenBank/DDBJ whole genome shotgun (WGS) entry which is preliminary data.</text>
</comment>
<dbReference type="Proteomes" id="UP000240978">
    <property type="component" value="Unassembled WGS sequence"/>
</dbReference>
<evidence type="ECO:0000313" key="2">
    <source>
        <dbReference type="Proteomes" id="UP000240978"/>
    </source>
</evidence>
<sequence length="314" mass="35502">MKKLLLSSLLILLTLAGWSKDPQRLALLPIKLVGDGISEGGQLASFCIDLFRDAPENITYKELNNASADLYDVKGYNDVNTRGARLPGIKYLGTPDETTAIPAHYQAFLDELLGKYKDRESITLAERRLIQDEIWAYNGLDELGYINTSAPNRMDEFEKAAEEFFSKYCDTRDPDQKYAAIHEAAWKMHGARLREIPDISEWSFNENGIDISVSGENEHIDISYEGTDFSFISDHAQDIRNGFDMYINTYRDIPDYGVITLAPQSEKHLANFSLYGYDDYGVLNVRIPNNTGTGFEIPLHPQKDTRLAGSYETK</sequence>